<reference evidence="3" key="1">
    <citation type="journal article" date="2013" name="Proc. Natl. Acad. Sci. U.S.A.">
        <title>Improving the coverage of the cyanobacterial phylum using diversity-driven genome sequencing.</title>
        <authorList>
            <person name="Shih P.M."/>
            <person name="Wu D."/>
            <person name="Latifi A."/>
            <person name="Axen S.D."/>
            <person name="Fewer D.P."/>
            <person name="Talla E."/>
            <person name="Calteau A."/>
            <person name="Cai F."/>
            <person name="Tandeau de Marsac N."/>
            <person name="Rippka R."/>
            <person name="Herdman M."/>
            <person name="Sivonen K."/>
            <person name="Coursin T."/>
            <person name="Laurent T."/>
            <person name="Goodwin L."/>
            <person name="Nolan M."/>
            <person name="Davenport K.W."/>
            <person name="Han C.S."/>
            <person name="Rubin E.M."/>
            <person name="Eisen J.A."/>
            <person name="Woyke T."/>
            <person name="Gugger M."/>
            <person name="Kerfeld C.A."/>
        </authorList>
    </citation>
    <scope>NUCLEOTIDE SEQUENCE [LARGE SCALE GENOMIC DNA]</scope>
    <source>
        <strain evidence="3">ATCC 29140 / PCC 7202</strain>
    </source>
</reference>
<dbReference type="KEGG" id="csn:Cyast_2843"/>
<feature type="transmembrane region" description="Helical" evidence="1">
    <location>
        <begin position="12"/>
        <end position="32"/>
    </location>
</feature>
<dbReference type="Pfam" id="PF03929">
    <property type="entry name" value="PepSY_TM"/>
    <property type="match status" value="1"/>
</dbReference>
<keyword evidence="1" id="KW-0472">Membrane</keyword>
<gene>
    <name evidence="2" type="ordered locus">Cyast_2843</name>
</gene>
<sequence length="360" mass="41492">MRKIFLKIHQMIGLTVAFIIIIIGLTGSYLVWTREITPIIYNQINQVNFSDTSYSLDKVTQLLNTNYPDLELSKIVFPNEADDPFRLIVNTPEQVRQEIYIDAYDNKVLSIYPRNNTYDPFLHKIHTELLGGNIGKILLGLSGISLFILAMTGLYLWKGWKKINLGFKVRWSSKPKIINYDLHQVIGIFSFLLAINMAITGSILALDQPIKKIFFSPINDSTINVDNSLNNNINDELSLDIILKNAQNITGESNFTEVKFIPKKDTVELRFKQAYEINPRGKSYISFHSKTGELLTINKLSEQSFYKRFRSWSDVFHYGIFLGIFSMIIYLVFGLILVSLALTGFLIWWQKKFKIFTMAK</sequence>
<keyword evidence="3" id="KW-1185">Reference proteome</keyword>
<evidence type="ECO:0000313" key="2">
    <source>
        <dbReference type="EMBL" id="AFZ48783.1"/>
    </source>
</evidence>
<protein>
    <submittedName>
        <fullName evidence="2">Propeptide PepSY amd peptidase M4</fullName>
    </submittedName>
</protein>
<accession>K9YRQ9</accession>
<dbReference type="STRING" id="292563.Cyast_2843"/>
<name>K9YRQ9_CYASC</name>
<feature type="transmembrane region" description="Helical" evidence="1">
    <location>
        <begin position="315"/>
        <end position="348"/>
    </location>
</feature>
<dbReference type="InterPro" id="IPR005625">
    <property type="entry name" value="PepSY-ass_TM"/>
</dbReference>
<organism evidence="2 3">
    <name type="scientific">Cyanobacterium stanieri (strain ATCC 29140 / PCC 7202)</name>
    <dbReference type="NCBI Taxonomy" id="292563"/>
    <lineage>
        <taxon>Bacteria</taxon>
        <taxon>Bacillati</taxon>
        <taxon>Cyanobacteriota</taxon>
        <taxon>Cyanophyceae</taxon>
        <taxon>Oscillatoriophycideae</taxon>
        <taxon>Chroococcales</taxon>
        <taxon>Geminocystaceae</taxon>
        <taxon>Cyanobacterium</taxon>
    </lineage>
</organism>
<dbReference type="Proteomes" id="UP000010483">
    <property type="component" value="Chromosome"/>
</dbReference>
<proteinExistence type="predicted"/>
<dbReference type="eggNOG" id="COG3182">
    <property type="taxonomic scope" value="Bacteria"/>
</dbReference>
<evidence type="ECO:0000256" key="1">
    <source>
        <dbReference type="SAM" id="Phobius"/>
    </source>
</evidence>
<keyword evidence="1" id="KW-0812">Transmembrane</keyword>
<dbReference type="AlphaFoldDB" id="K9YRQ9"/>
<feature type="transmembrane region" description="Helical" evidence="1">
    <location>
        <begin position="137"/>
        <end position="157"/>
    </location>
</feature>
<dbReference type="EMBL" id="CP003940">
    <property type="protein sequence ID" value="AFZ48783.1"/>
    <property type="molecule type" value="Genomic_DNA"/>
</dbReference>
<keyword evidence="1" id="KW-1133">Transmembrane helix</keyword>
<evidence type="ECO:0000313" key="3">
    <source>
        <dbReference type="Proteomes" id="UP000010483"/>
    </source>
</evidence>
<feature type="transmembrane region" description="Helical" evidence="1">
    <location>
        <begin position="178"/>
        <end position="199"/>
    </location>
</feature>
<dbReference type="BioCyc" id="CSTA292563:G1353-2847-MONOMER"/>
<dbReference type="HOGENOM" id="CLU_031962_4_2_3"/>
<dbReference type="PANTHER" id="PTHR34219">
    <property type="entry name" value="IRON-REGULATED INNER MEMBRANE PROTEIN-RELATED"/>
    <property type="match status" value="1"/>
</dbReference>